<name>A0A5C5WA79_9PLAN</name>
<keyword evidence="4" id="KW-1185">Reference proteome</keyword>
<keyword evidence="2" id="KW-1133">Transmembrane helix</keyword>
<reference evidence="3 4" key="1">
    <citation type="submission" date="2019-02" db="EMBL/GenBank/DDBJ databases">
        <title>Deep-cultivation of Planctomycetes and their phenomic and genomic characterization uncovers novel biology.</title>
        <authorList>
            <person name="Wiegand S."/>
            <person name="Jogler M."/>
            <person name="Boedeker C."/>
            <person name="Pinto D."/>
            <person name="Vollmers J."/>
            <person name="Rivas-Marin E."/>
            <person name="Kohn T."/>
            <person name="Peeters S.H."/>
            <person name="Heuer A."/>
            <person name="Rast P."/>
            <person name="Oberbeckmann S."/>
            <person name="Bunk B."/>
            <person name="Jeske O."/>
            <person name="Meyerdierks A."/>
            <person name="Storesund J.E."/>
            <person name="Kallscheuer N."/>
            <person name="Luecker S."/>
            <person name="Lage O.M."/>
            <person name="Pohl T."/>
            <person name="Merkel B.J."/>
            <person name="Hornburger P."/>
            <person name="Mueller R.-W."/>
            <person name="Bruemmer F."/>
            <person name="Labrenz M."/>
            <person name="Spormann A.M."/>
            <person name="Op Den Camp H."/>
            <person name="Overmann J."/>
            <person name="Amann R."/>
            <person name="Jetten M.S.M."/>
            <person name="Mascher T."/>
            <person name="Medema M.H."/>
            <person name="Devos D.P."/>
            <person name="Kaster A.-K."/>
            <person name="Ovreas L."/>
            <person name="Rohde M."/>
            <person name="Galperin M.Y."/>
            <person name="Jogler C."/>
        </authorList>
    </citation>
    <scope>NUCLEOTIDE SEQUENCE [LARGE SCALE GENOMIC DNA]</scope>
    <source>
        <strain evidence="3 4">KOR42</strain>
    </source>
</reference>
<keyword evidence="2" id="KW-0812">Transmembrane</keyword>
<evidence type="ECO:0000313" key="4">
    <source>
        <dbReference type="Proteomes" id="UP000317243"/>
    </source>
</evidence>
<proteinExistence type="predicted"/>
<feature type="transmembrane region" description="Helical" evidence="2">
    <location>
        <begin position="39"/>
        <end position="58"/>
    </location>
</feature>
<sequence>MMISTIVFLTILTAGFALMYWMSPTGFLAKAYPIVLTVFAFFLGAILLFFHGIALILVGWAGRSWRFNPLVVCVFAFASLVGIVSVVGWGYSMSASARAEVREMRDAYPFESLADRLPDPAKLNALPESNLAPQVVVRLSKKDDMYRGSRASTLKRLHSEYYEDFVTAAGFGPVRMVRIQPRMVELPEPKPIPQSKLHCPKAIEESKNSSSDGWSYSGEREFQAYLQTVTDPRMKIHETSESEFLRPNTFGYVQDHEHVAGFQSHAFARVPVVDEETPELAEWRLERIELVGLLRNDEPVVYLSESLPNLEELDTFETRPVDGWEADALSQLVDSTDLVVREQPQEIRMIGSLRASNNCLMCHDVRRGQVLGALAYTLTRSAESESASDLHEETSPDSGESEIRDIFSDTLNESEMF</sequence>
<evidence type="ECO:0000256" key="1">
    <source>
        <dbReference type="SAM" id="MobiDB-lite"/>
    </source>
</evidence>
<gene>
    <name evidence="3" type="ORF">KOR42_43030</name>
</gene>
<dbReference type="EMBL" id="SIHI01000027">
    <property type="protein sequence ID" value="TWT46959.1"/>
    <property type="molecule type" value="Genomic_DNA"/>
</dbReference>
<feature type="region of interest" description="Disordered" evidence="1">
    <location>
        <begin position="382"/>
        <end position="403"/>
    </location>
</feature>
<dbReference type="AlphaFoldDB" id="A0A5C5WA79"/>
<organism evidence="3 4">
    <name type="scientific">Thalassoglobus neptunius</name>
    <dbReference type="NCBI Taxonomy" id="1938619"/>
    <lineage>
        <taxon>Bacteria</taxon>
        <taxon>Pseudomonadati</taxon>
        <taxon>Planctomycetota</taxon>
        <taxon>Planctomycetia</taxon>
        <taxon>Planctomycetales</taxon>
        <taxon>Planctomycetaceae</taxon>
        <taxon>Thalassoglobus</taxon>
    </lineage>
</organism>
<accession>A0A5C5WA79</accession>
<evidence type="ECO:0000313" key="3">
    <source>
        <dbReference type="EMBL" id="TWT46959.1"/>
    </source>
</evidence>
<protein>
    <submittedName>
        <fullName evidence="3">Uncharacterized protein</fullName>
    </submittedName>
</protein>
<keyword evidence="2" id="KW-0472">Membrane</keyword>
<feature type="transmembrane region" description="Helical" evidence="2">
    <location>
        <begin position="70"/>
        <end position="91"/>
    </location>
</feature>
<comment type="caution">
    <text evidence="3">The sequence shown here is derived from an EMBL/GenBank/DDBJ whole genome shotgun (WGS) entry which is preliminary data.</text>
</comment>
<evidence type="ECO:0000256" key="2">
    <source>
        <dbReference type="SAM" id="Phobius"/>
    </source>
</evidence>
<dbReference type="Proteomes" id="UP000317243">
    <property type="component" value="Unassembled WGS sequence"/>
</dbReference>